<dbReference type="SUPFAM" id="SSF51556">
    <property type="entry name" value="Metallo-dependent hydrolases"/>
    <property type="match status" value="1"/>
</dbReference>
<accession>A0A1I3R5A2</accession>
<sequence length="481" mass="52622">MTRILIKNAAVVTMDDRIGDFETADILIEDGEIKEIRPDIDAEASVDAKIIDAAGMIAIPGLWDAHRHTWQTGLRGILADGRIPDYLRGFRIQMATLYRPEDMYAANYAGGLDCLENGVTGLVDYCHNIINEDYARASVEGLKASGVRGLYGHGMVPVTENTFADGRGLSEGNEKADLSHNWRYETAREIRKEYFGDDDLLRFGIAPQELAIAPAAEVEQEFDLARELNARITFHSNQVAVPDGGMRDMHTLSEHGLLGPDVNLVHMTFTNPEEWDILDGSGASVTLCAETEMQMGMGFPVAVEATRYTEAGPSLGMDCTSSTSGDMLAHARLVLQCTRWHGDAVHYENFSHPKKIHWTTRDALAWVTINGARAAGVDDITGSLTPGKRADIVLLDMRGIAFAGWNRKDPCSMVVSQANSRNVHTVLVDGKIVKQGGPLLHVDPEAAVAKLESSHDFLNEVMDENGGFIPQPPVPLPLYEA</sequence>
<proteinExistence type="inferred from homology"/>
<dbReference type="SUPFAM" id="SSF51338">
    <property type="entry name" value="Composite domain of metallo-dependent hydrolases"/>
    <property type="match status" value="1"/>
</dbReference>
<feature type="domain" description="Amidohydrolase-related" evidence="2">
    <location>
        <begin position="57"/>
        <end position="433"/>
    </location>
</feature>
<dbReference type="RefSeq" id="WP_090060584.1">
    <property type="nucleotide sequence ID" value="NZ_FORH01000003.1"/>
</dbReference>
<evidence type="ECO:0000313" key="3">
    <source>
        <dbReference type="EMBL" id="SFJ40537.1"/>
    </source>
</evidence>
<dbReference type="PANTHER" id="PTHR43794:SF5">
    <property type="entry name" value="CHLOROHYDROLASE FAMILY PROTEIN"/>
    <property type="match status" value="1"/>
</dbReference>
<dbReference type="Pfam" id="PF01979">
    <property type="entry name" value="Amidohydro_1"/>
    <property type="match status" value="1"/>
</dbReference>
<dbReference type="InterPro" id="IPR011059">
    <property type="entry name" value="Metal-dep_hydrolase_composite"/>
</dbReference>
<reference evidence="4" key="1">
    <citation type="submission" date="2016-10" db="EMBL/GenBank/DDBJ databases">
        <authorList>
            <person name="Varghese N."/>
            <person name="Submissions S."/>
        </authorList>
    </citation>
    <scope>NUCLEOTIDE SEQUENCE [LARGE SCALE GENOMIC DNA]</scope>
    <source>
        <strain evidence="4">DSM 26471</strain>
    </source>
</reference>
<dbReference type="PANTHER" id="PTHR43794">
    <property type="entry name" value="AMINOHYDROLASE SSNA-RELATED"/>
    <property type="match status" value="1"/>
</dbReference>
<organism evidence="3 4">
    <name type="scientific">Celeribacter neptunius</name>
    <dbReference type="NCBI Taxonomy" id="588602"/>
    <lineage>
        <taxon>Bacteria</taxon>
        <taxon>Pseudomonadati</taxon>
        <taxon>Pseudomonadota</taxon>
        <taxon>Alphaproteobacteria</taxon>
        <taxon>Rhodobacterales</taxon>
        <taxon>Roseobacteraceae</taxon>
        <taxon>Celeribacter</taxon>
    </lineage>
</organism>
<dbReference type="EMBL" id="FORH01000003">
    <property type="protein sequence ID" value="SFJ40537.1"/>
    <property type="molecule type" value="Genomic_DNA"/>
</dbReference>
<dbReference type="InterPro" id="IPR050287">
    <property type="entry name" value="MTA/SAH_deaminase"/>
</dbReference>
<keyword evidence="4" id="KW-1185">Reference proteome</keyword>
<dbReference type="NCBIfam" id="NF006056">
    <property type="entry name" value="PRK08204.1"/>
    <property type="match status" value="1"/>
</dbReference>
<name>A0A1I3R5A2_9RHOB</name>
<evidence type="ECO:0000259" key="2">
    <source>
        <dbReference type="Pfam" id="PF01979"/>
    </source>
</evidence>
<dbReference type="InterPro" id="IPR032466">
    <property type="entry name" value="Metal_Hydrolase"/>
</dbReference>
<comment type="similarity">
    <text evidence="1">Belongs to the metallo-dependent hydrolases superfamily. ATZ/TRZ family.</text>
</comment>
<dbReference type="OrthoDB" id="9796020at2"/>
<gene>
    <name evidence="3" type="ORF">SAMN04487991_2058</name>
</gene>
<dbReference type="AlphaFoldDB" id="A0A1I3R5A2"/>
<evidence type="ECO:0000313" key="4">
    <source>
        <dbReference type="Proteomes" id="UP000199630"/>
    </source>
</evidence>
<dbReference type="GO" id="GO:0016810">
    <property type="term" value="F:hydrolase activity, acting on carbon-nitrogen (but not peptide) bonds"/>
    <property type="evidence" value="ECO:0007669"/>
    <property type="project" value="InterPro"/>
</dbReference>
<dbReference type="Gene3D" id="2.30.40.10">
    <property type="entry name" value="Urease, subunit C, domain 1"/>
    <property type="match status" value="1"/>
</dbReference>
<evidence type="ECO:0000256" key="1">
    <source>
        <dbReference type="ARBA" id="ARBA00006745"/>
    </source>
</evidence>
<dbReference type="Proteomes" id="UP000199630">
    <property type="component" value="Unassembled WGS sequence"/>
</dbReference>
<protein>
    <submittedName>
        <fullName evidence="3">Cytosine/adenosine deaminase</fullName>
    </submittedName>
</protein>
<dbReference type="Gene3D" id="3.20.20.140">
    <property type="entry name" value="Metal-dependent hydrolases"/>
    <property type="match status" value="1"/>
</dbReference>
<dbReference type="InterPro" id="IPR006680">
    <property type="entry name" value="Amidohydro-rel"/>
</dbReference>
<dbReference type="STRING" id="588602.SAMN04487991_2058"/>